<dbReference type="CDD" id="cd11344">
    <property type="entry name" value="AmyAc_GlgE_like"/>
    <property type="match status" value="1"/>
</dbReference>
<dbReference type="Gene3D" id="1.20.58.80">
    <property type="entry name" value="Phosphotransferase system, lactose/cellobiose-type IIA subunit"/>
    <property type="match status" value="1"/>
</dbReference>
<keyword evidence="9" id="KW-1185">Reference proteome</keyword>
<dbReference type="Pfam" id="PF21702">
    <property type="entry name" value="GLGE_C"/>
    <property type="match status" value="1"/>
</dbReference>
<evidence type="ECO:0000256" key="5">
    <source>
        <dbReference type="ARBA" id="ARBA00048735"/>
    </source>
</evidence>
<accession>C1F2U4</accession>
<evidence type="ECO:0000256" key="1">
    <source>
        <dbReference type="ARBA" id="ARBA00011738"/>
    </source>
</evidence>
<dbReference type="InterPro" id="IPR013783">
    <property type="entry name" value="Ig-like_fold"/>
</dbReference>
<organism evidence="8 9">
    <name type="scientific">Acidobacterium capsulatum (strain ATCC 51196 / DSM 11244 / BCRC 80197 / JCM 7670 / NBRC 15755 / NCIMB 13165 / 161)</name>
    <dbReference type="NCBI Taxonomy" id="240015"/>
    <lineage>
        <taxon>Bacteria</taxon>
        <taxon>Pseudomonadati</taxon>
        <taxon>Acidobacteriota</taxon>
        <taxon>Terriglobia</taxon>
        <taxon>Terriglobales</taxon>
        <taxon>Acidobacteriaceae</taxon>
        <taxon>Acidobacterium</taxon>
    </lineage>
</organism>
<dbReference type="SUPFAM" id="SSF51445">
    <property type="entry name" value="(Trans)glycosidases"/>
    <property type="match status" value="1"/>
</dbReference>
<evidence type="ECO:0000256" key="4">
    <source>
        <dbReference type="ARBA" id="ARBA00023277"/>
    </source>
</evidence>
<dbReference type="Proteomes" id="UP000002207">
    <property type="component" value="Chromosome"/>
</dbReference>
<dbReference type="InterPro" id="IPR021828">
    <property type="entry name" value="GlgE_dom_N/S"/>
</dbReference>
<dbReference type="PANTHER" id="PTHR47786">
    <property type="entry name" value="ALPHA-1,4-GLUCAN:MALTOSE-1-PHOSPHATE MALTOSYLTRANSFERASE"/>
    <property type="match status" value="1"/>
</dbReference>
<dbReference type="PANTHER" id="PTHR47786:SF2">
    <property type="entry name" value="GLYCOSYL HYDROLASE FAMILY 13 CATALYTIC DOMAIN-CONTAINING PROTEIN"/>
    <property type="match status" value="1"/>
</dbReference>
<dbReference type="EC" id="2.4.99.16" evidence="6"/>
<dbReference type="HAMAP" id="MF_02124">
    <property type="entry name" value="GlgE"/>
    <property type="match status" value="1"/>
</dbReference>
<evidence type="ECO:0000313" key="8">
    <source>
        <dbReference type="EMBL" id="ACO34464.1"/>
    </source>
</evidence>
<keyword evidence="4 6" id="KW-0119">Carbohydrate metabolism</keyword>
<dbReference type="STRING" id="240015.ACP_0843"/>
<sequence length="672" mass="76435">MQADGRKRVVIEGVAPEMDAGHFPVKRTVGDRVRVEADVFGDGHDHVMAWLLYRYVPHGPQNGQAPGPWQQVKMTALGNDRWAGEFAVTELGAYQYTVAGEVDHFETWRSDLEKRIAAGQEIDVDLLNGAKLVEEAASRAGEADAKELRRWAARLKAGGPSTQKSAQEAALDEALLALVERYPDEAKITLYERVLPVRVERERARFSGWYELFPRSAGAIPFAHGTFADVEARLEYVAGLGFDVLYMPPIHPIGRSFRKGKNNAVTAEPGDVGSPWAIGAAEGGHTDILPELGTLKDFQRLRQKAEALGIELALDIAFQCSPDHPWVRRHPLWFKHRADGTIQYAENPPKKYQDIYPLDFESEDWEGLWKALHGVFLYWIEQGVKIFRVDNPHTKAFGFWEWCIGEIQADYPEVIFLAEAFTRPRVMERLAKLGYSQSYTYFTWRNSKEELTEYLTELTQTEVKEYLRPNFWPNTPDILPLSLQTGGLALFQARLVLAATMSSNYGVYGPAYEALEHEPLRPGAEEYLHSEKYEIRSWTWDAKRPIPQLMKKLNAARRAHAALQANEHVVFHETDNPHLIAYSKQTADGGDTVLTVVNLDPYNTQSGWVTLALWKLGMDEDASYEVYDLLSEERYLWHGGRNFVELNPEKIPAHVLSVRKSVRTEKDFDYYR</sequence>
<evidence type="ECO:0000259" key="7">
    <source>
        <dbReference type="SMART" id="SM00642"/>
    </source>
</evidence>
<dbReference type="EMBL" id="CP001472">
    <property type="protein sequence ID" value="ACO34464.1"/>
    <property type="molecule type" value="Genomic_DNA"/>
</dbReference>
<feature type="binding site" evidence="6">
    <location>
        <position position="391"/>
    </location>
    <ligand>
        <name>alpha-maltose 1-phosphate</name>
        <dbReference type="ChEBI" id="CHEBI:63576"/>
    </ligand>
</feature>
<reference evidence="8 9" key="1">
    <citation type="journal article" date="2009" name="Appl. Environ. Microbiol.">
        <title>Three genomes from the phylum Acidobacteria provide insight into the lifestyles of these microorganisms in soils.</title>
        <authorList>
            <person name="Ward N.L."/>
            <person name="Challacombe J.F."/>
            <person name="Janssen P.H."/>
            <person name="Henrissat B."/>
            <person name="Coutinho P.M."/>
            <person name="Wu M."/>
            <person name="Xie G."/>
            <person name="Haft D.H."/>
            <person name="Sait M."/>
            <person name="Badger J."/>
            <person name="Barabote R.D."/>
            <person name="Bradley B."/>
            <person name="Brettin T.S."/>
            <person name="Brinkac L.M."/>
            <person name="Bruce D."/>
            <person name="Creasy T."/>
            <person name="Daugherty S.C."/>
            <person name="Davidsen T.M."/>
            <person name="DeBoy R.T."/>
            <person name="Detter J.C."/>
            <person name="Dodson R.J."/>
            <person name="Durkin A.S."/>
            <person name="Ganapathy A."/>
            <person name="Gwinn-Giglio M."/>
            <person name="Han C.S."/>
            <person name="Khouri H."/>
            <person name="Kiss H."/>
            <person name="Kothari S.P."/>
            <person name="Madupu R."/>
            <person name="Nelson K.E."/>
            <person name="Nelson W.C."/>
            <person name="Paulsen I."/>
            <person name="Penn K."/>
            <person name="Ren Q."/>
            <person name="Rosovitz M.J."/>
            <person name="Selengut J.D."/>
            <person name="Shrivastava S."/>
            <person name="Sullivan S.A."/>
            <person name="Tapia R."/>
            <person name="Thompson L.S."/>
            <person name="Watkins K.L."/>
            <person name="Yang Q."/>
            <person name="Yu C."/>
            <person name="Zafar N."/>
            <person name="Zhou L."/>
            <person name="Kuske C.R."/>
        </authorList>
    </citation>
    <scope>NUCLEOTIDE SEQUENCE [LARGE SCALE GENOMIC DNA]</scope>
    <source>
        <strain evidence="9">ATCC 51196 / DSM 11244 / BCRC 80197 / JCM 7670 / NBRC 15755 / NCIMB 13165 / 161</strain>
    </source>
</reference>
<dbReference type="InterPro" id="IPR026585">
    <property type="entry name" value="GlgE"/>
</dbReference>
<dbReference type="SMART" id="SM00642">
    <property type="entry name" value="Aamy"/>
    <property type="match status" value="1"/>
</dbReference>
<dbReference type="Gene3D" id="2.60.40.1180">
    <property type="entry name" value="Golgi alpha-mannosidase II"/>
    <property type="match status" value="1"/>
</dbReference>
<dbReference type="GO" id="GO:0016758">
    <property type="term" value="F:hexosyltransferase activity"/>
    <property type="evidence" value="ECO:0007669"/>
    <property type="project" value="UniProtKB-UniRule"/>
</dbReference>
<feature type="binding site" evidence="6">
    <location>
        <begin position="532"/>
        <end position="533"/>
    </location>
    <ligand>
        <name>alpha-maltose 1-phosphate</name>
        <dbReference type="ChEBI" id="CHEBI:63576"/>
    </ligand>
</feature>
<keyword evidence="3 6" id="KW-0808">Transferase</keyword>
<comment type="similarity">
    <text evidence="6">Belongs to the glycosyl hydrolase 13 family. GlgE subfamily.</text>
</comment>
<feature type="domain" description="Glycosyl hydrolase family 13 catalytic" evidence="7">
    <location>
        <begin position="207"/>
        <end position="557"/>
    </location>
</feature>
<evidence type="ECO:0000256" key="2">
    <source>
        <dbReference type="ARBA" id="ARBA00022676"/>
    </source>
</evidence>
<dbReference type="GO" id="GO:0004553">
    <property type="term" value="F:hydrolase activity, hydrolyzing O-glycosyl compounds"/>
    <property type="evidence" value="ECO:0007669"/>
    <property type="project" value="InterPro"/>
</dbReference>
<dbReference type="GO" id="GO:0030979">
    <property type="term" value="P:alpha-glucan biosynthetic process"/>
    <property type="evidence" value="ECO:0007669"/>
    <property type="project" value="UniProtKB-UniRule"/>
</dbReference>
<dbReference type="CAZy" id="GH13">
    <property type="family name" value="Glycoside Hydrolase Family 13"/>
</dbReference>
<dbReference type="HOGENOM" id="CLU_015798_0_0_0"/>
<evidence type="ECO:0000256" key="3">
    <source>
        <dbReference type="ARBA" id="ARBA00022679"/>
    </source>
</evidence>
<proteinExistence type="inferred from homology"/>
<dbReference type="InterPro" id="IPR049171">
    <property type="entry name" value="GLGE_C"/>
</dbReference>
<feature type="binding site" evidence="6">
    <location>
        <position position="259"/>
    </location>
    <ligand>
        <name>alpha-maltose 1-phosphate</name>
        <dbReference type="ChEBI" id="CHEBI:63576"/>
    </ligand>
</feature>
<feature type="binding site" evidence="6">
    <location>
        <position position="319"/>
    </location>
    <ligand>
        <name>alpha-maltose 1-phosphate</name>
        <dbReference type="ChEBI" id="CHEBI:63576"/>
    </ligand>
</feature>
<dbReference type="Pfam" id="PF00128">
    <property type="entry name" value="Alpha-amylase"/>
    <property type="match status" value="1"/>
</dbReference>
<dbReference type="InterPro" id="IPR013780">
    <property type="entry name" value="Glyco_hydro_b"/>
</dbReference>
<gene>
    <name evidence="6" type="primary">glgE</name>
    <name evidence="8" type="ordered locus">ACP_0843</name>
</gene>
<evidence type="ECO:0000256" key="6">
    <source>
        <dbReference type="HAMAP-Rule" id="MF_02124"/>
    </source>
</evidence>
<name>C1F2U4_ACIC5</name>
<dbReference type="OrthoDB" id="9805159at2"/>
<comment type="function">
    <text evidence="6">Maltosyltransferase that uses maltose 1-phosphate (M1P) as the sugar donor to elongate linear or branched alpha-(1-&gt;4)-glucans. Is involved in a branched alpha-glucan biosynthetic pathway from trehalose, together with TreS, Mak and GlgB.</text>
</comment>
<dbReference type="InterPro" id="IPR006047">
    <property type="entry name" value="GH13_cat_dom"/>
</dbReference>
<dbReference type="InterPro" id="IPR017853">
    <property type="entry name" value="GH"/>
</dbReference>
<evidence type="ECO:0000313" key="9">
    <source>
        <dbReference type="Proteomes" id="UP000002207"/>
    </source>
</evidence>
<dbReference type="eggNOG" id="COG0366">
    <property type="taxonomic scope" value="Bacteria"/>
</dbReference>
<feature type="site" description="Transition state stabilizer" evidence="6">
    <location>
        <position position="477"/>
    </location>
</feature>
<feature type="active site" description="Proton donor" evidence="6">
    <location>
        <position position="419"/>
    </location>
</feature>
<comment type="subunit">
    <text evidence="1 6">Homodimer.</text>
</comment>
<dbReference type="RefSeq" id="WP_015896011.1">
    <property type="nucleotide sequence ID" value="NC_012483.1"/>
</dbReference>
<dbReference type="Pfam" id="PF11896">
    <property type="entry name" value="GlgE_dom_N_S"/>
    <property type="match status" value="1"/>
</dbReference>
<dbReference type="InParanoid" id="C1F2U4"/>
<dbReference type="AlphaFoldDB" id="C1F2U4"/>
<feature type="active site" description="Nucleophile" evidence="6">
    <location>
        <position position="390"/>
    </location>
</feature>
<protein>
    <recommendedName>
        <fullName evidence="6">Alpha-1,4-glucan:maltose-1-phosphate maltosyltransferase</fullName>
        <shortName evidence="6">GMPMT</shortName>
        <ecNumber evidence="6">2.4.99.16</ecNumber>
    </recommendedName>
    <alternativeName>
        <fullName evidence="6">(1-&gt;4)-alpha-D-glucan:maltose-1-phosphate alpha-D-maltosyltransferase</fullName>
    </alternativeName>
</protein>
<dbReference type="Gene3D" id="3.20.20.80">
    <property type="entry name" value="Glycosidases"/>
    <property type="match status" value="1"/>
</dbReference>
<comment type="catalytic activity">
    <reaction evidence="5 6">
        <text>alpha-maltose 1-phosphate + [(1-&gt;4)-alpha-D-glucosyl](n) = [(1-&gt;4)-alpha-D-glucosyl](n+2) + phosphate</text>
        <dbReference type="Rhea" id="RHEA:42692"/>
        <dbReference type="Rhea" id="RHEA-COMP:9584"/>
        <dbReference type="Rhea" id="RHEA-COMP:10183"/>
        <dbReference type="ChEBI" id="CHEBI:15444"/>
        <dbReference type="ChEBI" id="CHEBI:43474"/>
        <dbReference type="ChEBI" id="CHEBI:63576"/>
        <dbReference type="EC" id="2.4.99.16"/>
    </reaction>
</comment>
<dbReference type="KEGG" id="aca:ACP_0843"/>
<keyword evidence="2 6" id="KW-0328">Glycosyltransferase</keyword>
<feature type="binding site" evidence="6">
    <location>
        <position position="354"/>
    </location>
    <ligand>
        <name>alpha-maltose 1-phosphate</name>
        <dbReference type="ChEBI" id="CHEBI:63576"/>
    </ligand>
</feature>
<dbReference type="Gene3D" id="2.60.40.10">
    <property type="entry name" value="Immunoglobulins"/>
    <property type="match status" value="1"/>
</dbReference>